<gene>
    <name evidence="3" type="ORF">WMO26_11000</name>
</gene>
<dbReference type="EMBL" id="JBBMFD010000022">
    <property type="protein sequence ID" value="MEQ2441355.1"/>
    <property type="molecule type" value="Genomic_DNA"/>
</dbReference>
<dbReference type="Gene3D" id="2.60.120.10">
    <property type="entry name" value="Jelly Rolls"/>
    <property type="match status" value="1"/>
</dbReference>
<reference evidence="3 4" key="1">
    <citation type="submission" date="2024-03" db="EMBL/GenBank/DDBJ databases">
        <title>Human intestinal bacterial collection.</title>
        <authorList>
            <person name="Pauvert C."/>
            <person name="Hitch T.C.A."/>
            <person name="Clavel T."/>
        </authorList>
    </citation>
    <scope>NUCLEOTIDE SEQUENCE [LARGE SCALE GENOMIC DNA]</scope>
    <source>
        <strain evidence="3 4">CLA-JM-H44</strain>
    </source>
</reference>
<protein>
    <submittedName>
        <fullName evidence="3">Cupin domain-containing protein</fullName>
    </submittedName>
</protein>
<dbReference type="RefSeq" id="WP_349220409.1">
    <property type="nucleotide sequence ID" value="NZ_JBBMFD010000022.1"/>
</dbReference>
<dbReference type="PANTHER" id="PTHR35848">
    <property type="entry name" value="OXALATE-BINDING PROTEIN"/>
    <property type="match status" value="1"/>
</dbReference>
<dbReference type="InterPro" id="IPR011051">
    <property type="entry name" value="RmlC_Cupin_sf"/>
</dbReference>
<dbReference type="InterPro" id="IPR051610">
    <property type="entry name" value="GPI/OXD"/>
</dbReference>
<organism evidence="3 4">
    <name type="scientific">Solibaculum intestinale</name>
    <dbReference type="NCBI Taxonomy" id="3133165"/>
    <lineage>
        <taxon>Bacteria</taxon>
        <taxon>Bacillati</taxon>
        <taxon>Bacillota</taxon>
        <taxon>Clostridia</taxon>
        <taxon>Eubacteriales</taxon>
        <taxon>Oscillospiraceae</taxon>
        <taxon>Solibaculum</taxon>
    </lineage>
</organism>
<comment type="caution">
    <text evidence="3">The sequence shown here is derived from an EMBL/GenBank/DDBJ whole genome shotgun (WGS) entry which is preliminary data.</text>
</comment>
<dbReference type="SUPFAM" id="SSF51182">
    <property type="entry name" value="RmlC-like cupins"/>
    <property type="match status" value="1"/>
</dbReference>
<accession>A0ABV1E221</accession>
<dbReference type="Pfam" id="PF07883">
    <property type="entry name" value="Cupin_2"/>
    <property type="match status" value="1"/>
</dbReference>
<keyword evidence="1" id="KW-0479">Metal-binding</keyword>
<evidence type="ECO:0000259" key="2">
    <source>
        <dbReference type="Pfam" id="PF07883"/>
    </source>
</evidence>
<dbReference type="InterPro" id="IPR013096">
    <property type="entry name" value="Cupin_2"/>
</dbReference>
<dbReference type="CDD" id="cd02221">
    <property type="entry name" value="cupin_TM1287-like"/>
    <property type="match status" value="1"/>
</dbReference>
<name>A0ABV1E221_9FIRM</name>
<evidence type="ECO:0000256" key="1">
    <source>
        <dbReference type="ARBA" id="ARBA00022723"/>
    </source>
</evidence>
<dbReference type="Proteomes" id="UP001489509">
    <property type="component" value="Unassembled WGS sequence"/>
</dbReference>
<keyword evidence="4" id="KW-1185">Reference proteome</keyword>
<sequence length="115" mass="12642">MAGNQQREVQRVEQMAGGKGHVLIERLLSEKELDGKCRMYAKVTLEPGCSIGYHEHHKESETYYILSGTGRYQDDDRFEEVAAGAVTFTGDGHGHGLANTGTDNLVFMALIILGD</sequence>
<proteinExistence type="predicted"/>
<feature type="domain" description="Cupin type-2" evidence="2">
    <location>
        <begin position="43"/>
        <end position="109"/>
    </location>
</feature>
<evidence type="ECO:0000313" key="4">
    <source>
        <dbReference type="Proteomes" id="UP001489509"/>
    </source>
</evidence>
<dbReference type="PANTHER" id="PTHR35848:SF6">
    <property type="entry name" value="CUPIN TYPE-2 DOMAIN-CONTAINING PROTEIN"/>
    <property type="match status" value="1"/>
</dbReference>
<dbReference type="InterPro" id="IPR014710">
    <property type="entry name" value="RmlC-like_jellyroll"/>
</dbReference>
<evidence type="ECO:0000313" key="3">
    <source>
        <dbReference type="EMBL" id="MEQ2441355.1"/>
    </source>
</evidence>